<dbReference type="InterPro" id="IPR021853">
    <property type="entry name" value="DUF3460"/>
</dbReference>
<evidence type="ECO:0000313" key="2">
    <source>
        <dbReference type="EMBL" id="WBM37715.1"/>
    </source>
</evidence>
<reference evidence="2 4" key="3">
    <citation type="submission" date="2022-05" db="EMBL/GenBank/DDBJ databases">
        <title>Complete sequence of strain NY11312.</title>
        <authorList>
            <person name="Zhou D."/>
        </authorList>
    </citation>
    <scope>NUCLEOTIDE SEQUENCE [LARGE SCALE GENOMIC DNA]</scope>
    <source>
        <strain evidence="2 4">NY11312</strain>
    </source>
</reference>
<dbReference type="AlphaFoldDB" id="A0A0M7FL36"/>
<dbReference type="KEGG" id="afa:UZ73_13390"/>
<dbReference type="EMBL" id="CP096916">
    <property type="protein sequence ID" value="WBM37715.1"/>
    <property type="molecule type" value="Genomic_DNA"/>
</dbReference>
<dbReference type="EMBL" id="QEXO01000003">
    <property type="protein sequence ID" value="PWE13795.1"/>
    <property type="molecule type" value="Genomic_DNA"/>
</dbReference>
<name>A0A0M7FL36_ALCFA</name>
<dbReference type="STRING" id="511.UZ73_13390"/>
<accession>A0A0M7FL36</accession>
<sequence>MAKNFESEITQFLKQYKDQNADTEARQREGRYRLWDKQIDQELQDGYKAARTPQKPYVYYENN</sequence>
<reference evidence="1 3" key="2">
    <citation type="submission" date="2018-05" db="EMBL/GenBank/DDBJ databases">
        <authorList>
            <person name="Lanie J.A."/>
            <person name="Ng W.-L."/>
            <person name="Kazmierczak K.M."/>
            <person name="Andrzejewski T.M."/>
            <person name="Davidsen T.M."/>
            <person name="Wayne K.J."/>
            <person name="Tettelin H."/>
            <person name="Glass J.I."/>
            <person name="Rusch D."/>
            <person name="Podicherti R."/>
            <person name="Tsui H.-C.T."/>
            <person name="Winkler M.E."/>
        </authorList>
    </citation>
    <scope>NUCLEOTIDE SEQUENCE [LARGE SCALE GENOMIC DNA]</scope>
    <source>
        <strain evidence="1 3">YBY</strain>
    </source>
</reference>
<proteinExistence type="predicted"/>
<dbReference type="Proteomes" id="UP000245216">
    <property type="component" value="Unassembled WGS sequence"/>
</dbReference>
<dbReference type="OrthoDB" id="5296692at2"/>
<dbReference type="Proteomes" id="UP001211866">
    <property type="component" value="Chromosome"/>
</dbReference>
<evidence type="ECO:0000313" key="4">
    <source>
        <dbReference type="Proteomes" id="UP001211866"/>
    </source>
</evidence>
<dbReference type="GeneID" id="29371370"/>
<dbReference type="RefSeq" id="WP_042486589.1">
    <property type="nucleotide sequence ID" value="NZ_CAXOJJ010000001.1"/>
</dbReference>
<dbReference type="Pfam" id="PF11943">
    <property type="entry name" value="DUF3460"/>
    <property type="match status" value="1"/>
</dbReference>
<evidence type="ECO:0000313" key="3">
    <source>
        <dbReference type="Proteomes" id="UP000245216"/>
    </source>
</evidence>
<keyword evidence="4" id="KW-1185">Reference proteome</keyword>
<accession>A0A0S2JT15</accession>
<protein>
    <submittedName>
        <fullName evidence="1">DUF3460 domain-containing protein</fullName>
    </submittedName>
    <submittedName>
        <fullName evidence="2">DUF3460 family protein</fullName>
    </submittedName>
</protein>
<evidence type="ECO:0000313" key="1">
    <source>
        <dbReference type="EMBL" id="PWE13795.1"/>
    </source>
</evidence>
<organism evidence="1 3">
    <name type="scientific">Alcaligenes faecalis</name>
    <dbReference type="NCBI Taxonomy" id="511"/>
    <lineage>
        <taxon>Bacteria</taxon>
        <taxon>Pseudomonadati</taxon>
        <taxon>Pseudomonadota</taxon>
        <taxon>Betaproteobacteria</taxon>
        <taxon>Burkholderiales</taxon>
        <taxon>Alcaligenaceae</taxon>
        <taxon>Alcaligenes</taxon>
    </lineage>
</organism>
<gene>
    <name evidence="1" type="ORF">DF183_11520</name>
    <name evidence="2" type="ORF">M2J83_18250</name>
</gene>
<reference evidence="1 3" key="1">
    <citation type="submission" date="2018-05" db="EMBL/GenBank/DDBJ databases">
        <title>Genome Sequence of an Efficient Indole-Degrading Bacterium, Alcaligenes sp.YBY.</title>
        <authorList>
            <person name="Yang B."/>
        </authorList>
    </citation>
    <scope>NUCLEOTIDE SEQUENCE [LARGE SCALE GENOMIC DNA]</scope>
    <source>
        <strain evidence="1 3">YBY</strain>
    </source>
</reference>